<dbReference type="InterPro" id="IPR001853">
    <property type="entry name" value="DSBA-like_thioredoxin_dom"/>
</dbReference>
<evidence type="ECO:0000259" key="9">
    <source>
        <dbReference type="PROSITE" id="PS51352"/>
    </source>
</evidence>
<feature type="disulfide bond" description="Redox-active" evidence="8">
    <location>
        <begin position="64"/>
        <end position="67"/>
    </location>
</feature>
<keyword evidence="4 7" id="KW-0574">Periplasm</keyword>
<reference evidence="10 11" key="1">
    <citation type="journal article" date="2017" name="Int. J. Syst. Evol. Microbiol.">
        <title>Ramlibacter monticola sp. nov., isolated from forest soil.</title>
        <authorList>
            <person name="Chaudhary D.K."/>
            <person name="Kim J."/>
        </authorList>
    </citation>
    <scope>NUCLEOTIDE SEQUENCE [LARGE SCALE GENOMIC DNA]</scope>
    <source>
        <strain evidence="10 11">KACC 19175</strain>
    </source>
</reference>
<proteinExistence type="inferred from homology"/>
<dbReference type="InterPro" id="IPR013766">
    <property type="entry name" value="Thioredoxin_domain"/>
</dbReference>
<dbReference type="PANTHER" id="PTHR35891">
    <property type="entry name" value="THIOL:DISULFIDE INTERCHANGE PROTEIN DSBA"/>
    <property type="match status" value="1"/>
</dbReference>
<evidence type="ECO:0000256" key="4">
    <source>
        <dbReference type="ARBA" id="ARBA00022764"/>
    </source>
</evidence>
<dbReference type="Pfam" id="PF01323">
    <property type="entry name" value="DSBA"/>
    <property type="match status" value="1"/>
</dbReference>
<dbReference type="PANTHER" id="PTHR35891:SF3">
    <property type="entry name" value="THIOL:DISULFIDE INTERCHANGE PROTEIN DSBL"/>
    <property type="match status" value="1"/>
</dbReference>
<feature type="domain" description="Thioredoxin" evidence="9">
    <location>
        <begin position="17"/>
        <end position="173"/>
    </location>
</feature>
<sequence length="217" mass="24634">MNRREFSVATGAVLGAAALGLPGLVLAQGRPEEGKHFRRLDKIVPPDGAPAGKIEVIEFFWYSCPHCNAFEPKLAAWAKKLPQDVYFHRVPVAFRDDFVPQQRLYYALEALGKVEELHARVFDEIHNKRQPTNREDLILAFVEKNGVDRARFQEAYNSFTVQTKARRARQLQDQYEVQGVPAMGIAGRWYTDGDLSGNMDRCLQVVDFLVSEARKAK</sequence>
<dbReference type="Proteomes" id="UP000599109">
    <property type="component" value="Unassembled WGS sequence"/>
</dbReference>
<accession>A0A936Z2K6</accession>
<dbReference type="InterPro" id="IPR036249">
    <property type="entry name" value="Thioredoxin-like_sf"/>
</dbReference>
<dbReference type="InterPro" id="IPR023205">
    <property type="entry name" value="DsbA/DsbL"/>
</dbReference>
<keyword evidence="3" id="KW-0732">Signal</keyword>
<evidence type="ECO:0000256" key="6">
    <source>
        <dbReference type="ARBA" id="ARBA00023284"/>
    </source>
</evidence>
<dbReference type="GO" id="GO:0016491">
    <property type="term" value="F:oxidoreductase activity"/>
    <property type="evidence" value="ECO:0007669"/>
    <property type="project" value="InterPro"/>
</dbReference>
<keyword evidence="11" id="KW-1185">Reference proteome</keyword>
<keyword evidence="6" id="KW-0676">Redox-active center</keyword>
<evidence type="ECO:0000256" key="8">
    <source>
        <dbReference type="PIRSR" id="PIRSR001488-1"/>
    </source>
</evidence>
<keyword evidence="5 7" id="KW-1015">Disulfide bond</keyword>
<dbReference type="Gene3D" id="3.40.30.10">
    <property type="entry name" value="Glutaredoxin"/>
    <property type="match status" value="1"/>
</dbReference>
<evidence type="ECO:0000313" key="10">
    <source>
        <dbReference type="EMBL" id="MBL0392711.1"/>
    </source>
</evidence>
<evidence type="ECO:0000256" key="7">
    <source>
        <dbReference type="PIRNR" id="PIRNR001488"/>
    </source>
</evidence>
<gene>
    <name evidence="10" type="ORF">JJ685_16340</name>
</gene>
<dbReference type="PROSITE" id="PS51352">
    <property type="entry name" value="THIOREDOXIN_2"/>
    <property type="match status" value="1"/>
</dbReference>
<dbReference type="EMBL" id="JAEQNE010000003">
    <property type="protein sequence ID" value="MBL0392711.1"/>
    <property type="molecule type" value="Genomic_DNA"/>
</dbReference>
<name>A0A936Z2K6_9BURK</name>
<dbReference type="GO" id="GO:0042597">
    <property type="term" value="C:periplasmic space"/>
    <property type="evidence" value="ECO:0007669"/>
    <property type="project" value="UniProtKB-SubCell"/>
</dbReference>
<dbReference type="AlphaFoldDB" id="A0A936Z2K6"/>
<evidence type="ECO:0000313" key="11">
    <source>
        <dbReference type="Proteomes" id="UP000599109"/>
    </source>
</evidence>
<dbReference type="CDD" id="cd03019">
    <property type="entry name" value="DsbA_DsbA"/>
    <property type="match status" value="1"/>
</dbReference>
<evidence type="ECO:0000256" key="1">
    <source>
        <dbReference type="ARBA" id="ARBA00004418"/>
    </source>
</evidence>
<dbReference type="InterPro" id="IPR050824">
    <property type="entry name" value="Thiol_disulfide_DsbA"/>
</dbReference>
<evidence type="ECO:0000256" key="2">
    <source>
        <dbReference type="ARBA" id="ARBA00005791"/>
    </source>
</evidence>
<dbReference type="RefSeq" id="WP_201675322.1">
    <property type="nucleotide sequence ID" value="NZ_JAEQNE010000003.1"/>
</dbReference>
<evidence type="ECO:0000256" key="3">
    <source>
        <dbReference type="ARBA" id="ARBA00022729"/>
    </source>
</evidence>
<comment type="subcellular location">
    <subcellularLocation>
        <location evidence="1 7">Periplasm</location>
    </subcellularLocation>
</comment>
<comment type="similarity">
    <text evidence="2">Belongs to the thioredoxin family. DsbA subfamily.</text>
</comment>
<evidence type="ECO:0000256" key="5">
    <source>
        <dbReference type="ARBA" id="ARBA00023157"/>
    </source>
</evidence>
<organism evidence="10 11">
    <name type="scientific">Ramlibacter monticola</name>
    <dbReference type="NCBI Taxonomy" id="1926872"/>
    <lineage>
        <taxon>Bacteria</taxon>
        <taxon>Pseudomonadati</taxon>
        <taxon>Pseudomonadota</taxon>
        <taxon>Betaproteobacteria</taxon>
        <taxon>Burkholderiales</taxon>
        <taxon>Comamonadaceae</taxon>
        <taxon>Ramlibacter</taxon>
    </lineage>
</organism>
<protein>
    <recommendedName>
        <fullName evidence="7">Thiol:disulfide interchange protein</fullName>
    </recommendedName>
</protein>
<dbReference type="SUPFAM" id="SSF52833">
    <property type="entry name" value="Thioredoxin-like"/>
    <property type="match status" value="1"/>
</dbReference>
<dbReference type="PIRSF" id="PIRSF001488">
    <property type="entry name" value="Tdi_protein"/>
    <property type="match status" value="1"/>
</dbReference>
<comment type="caution">
    <text evidence="10">The sequence shown here is derived from an EMBL/GenBank/DDBJ whole genome shotgun (WGS) entry which is preliminary data.</text>
</comment>